<dbReference type="Gene3D" id="3.30.450.40">
    <property type="match status" value="3"/>
</dbReference>
<evidence type="ECO:0000256" key="6">
    <source>
        <dbReference type="ARBA" id="ARBA00022777"/>
    </source>
</evidence>
<evidence type="ECO:0000256" key="2">
    <source>
        <dbReference type="ARBA" id="ARBA00012438"/>
    </source>
</evidence>
<dbReference type="SMART" id="SM00387">
    <property type="entry name" value="HATPase_c"/>
    <property type="match status" value="1"/>
</dbReference>
<dbReference type="InterPro" id="IPR011495">
    <property type="entry name" value="Sig_transdc_His_kin_sub2_dim/P"/>
</dbReference>
<dbReference type="Gene3D" id="3.30.565.10">
    <property type="entry name" value="Histidine kinase-like ATPase, C-terminal domain"/>
    <property type="match status" value="1"/>
</dbReference>
<accession>A0A6J4VCT8</accession>
<dbReference type="Pfam" id="PF02518">
    <property type="entry name" value="HATPase_c"/>
    <property type="match status" value="1"/>
</dbReference>
<protein>
    <recommendedName>
        <fullName evidence="2">histidine kinase</fullName>
        <ecNumber evidence="2">2.7.13.3</ecNumber>
    </recommendedName>
</protein>
<name>A0A6J4VCT8_9BACT</name>
<evidence type="ECO:0000256" key="3">
    <source>
        <dbReference type="ARBA" id="ARBA00022553"/>
    </source>
</evidence>
<comment type="catalytic activity">
    <reaction evidence="1">
        <text>ATP + protein L-histidine = ADP + protein N-phospho-L-histidine.</text>
        <dbReference type="EC" id="2.7.13.3"/>
    </reaction>
</comment>
<sequence length="559" mass="60195">MREVTSTPLDLSLSDDGGAPSLSRQLARLAAIHRVNRAATASLNLEEMLKTVVTVVAEAAGTDTCAVYLYNPEEDVLTLRATVGLNQDAVDETWMRVGVGITGQAARTRQLIATSDASAHPDYLYDPLLGEEPYHSHVSVPLLLGPERRLIGVLNCHKRERQELRPDEEEFLRTVAGELAIAIENAQLYGLAGRRLRRKVRELTTLQQISATLASTIDLAETLGIVAEQACDLAHAERVEIYRSRGGSMTLLASDGDSSEAFNTEQVQRTLTTAMGSTRGDLPVEQVAQGLLCVPLRSARGTLGGICLRFGPEIAPHEDQLALLRAFSNMAAVAIERAELYQEAKRALEVKSALLQEMHHRVRNNLQTVAALLSMQARRSDGADWETPLLEAVNRIGSIAAVHDLLSREDIGHTTVAAVAQKVVEEASATLVPRSLALTYDVPERGVTVSSRQATVLALLINELVANAIGHGLEGRQRGHLSVIADHDPRGQIILQVRDDGQGPPDGFDIEARAGLGLKIARTLVRADLHGAITAERNDTGGTTVTITFAADSDRATAG</sequence>
<dbReference type="InterPro" id="IPR029016">
    <property type="entry name" value="GAF-like_dom_sf"/>
</dbReference>
<dbReference type="EC" id="2.7.13.3" evidence="2"/>
<keyword evidence="7" id="KW-0067">ATP-binding</keyword>
<dbReference type="GO" id="GO:0004673">
    <property type="term" value="F:protein histidine kinase activity"/>
    <property type="evidence" value="ECO:0007669"/>
    <property type="project" value="UniProtKB-EC"/>
</dbReference>
<dbReference type="InterPro" id="IPR005467">
    <property type="entry name" value="His_kinase_dom"/>
</dbReference>
<dbReference type="SUPFAM" id="SSF55874">
    <property type="entry name" value="ATPase domain of HSP90 chaperone/DNA topoisomerase II/histidine kinase"/>
    <property type="match status" value="1"/>
</dbReference>
<evidence type="ECO:0000313" key="9">
    <source>
        <dbReference type="EMBL" id="CAA9573600.1"/>
    </source>
</evidence>
<dbReference type="PANTHER" id="PTHR41523:SF8">
    <property type="entry name" value="ETHYLENE RESPONSE SENSOR PROTEIN"/>
    <property type="match status" value="1"/>
</dbReference>
<gene>
    <name evidence="9" type="ORF">AVDCRST_MAG18-2266</name>
</gene>
<dbReference type="InterPro" id="IPR036890">
    <property type="entry name" value="HATPase_C_sf"/>
</dbReference>
<evidence type="ECO:0000256" key="7">
    <source>
        <dbReference type="ARBA" id="ARBA00022840"/>
    </source>
</evidence>
<dbReference type="EMBL" id="CADCWN010000173">
    <property type="protein sequence ID" value="CAA9573600.1"/>
    <property type="molecule type" value="Genomic_DNA"/>
</dbReference>
<dbReference type="InterPro" id="IPR003594">
    <property type="entry name" value="HATPase_dom"/>
</dbReference>
<dbReference type="SUPFAM" id="SSF55781">
    <property type="entry name" value="GAF domain-like"/>
    <property type="match status" value="2"/>
</dbReference>
<keyword evidence="3" id="KW-0597">Phosphoprotein</keyword>
<organism evidence="9">
    <name type="scientific">uncultured Thermomicrobiales bacterium</name>
    <dbReference type="NCBI Taxonomy" id="1645740"/>
    <lineage>
        <taxon>Bacteria</taxon>
        <taxon>Pseudomonadati</taxon>
        <taxon>Thermomicrobiota</taxon>
        <taxon>Thermomicrobia</taxon>
        <taxon>Thermomicrobiales</taxon>
        <taxon>environmental samples</taxon>
    </lineage>
</organism>
<keyword evidence="5" id="KW-0547">Nucleotide-binding</keyword>
<dbReference type="SMART" id="SM00065">
    <property type="entry name" value="GAF"/>
    <property type="match status" value="2"/>
</dbReference>
<keyword evidence="6 9" id="KW-0418">Kinase</keyword>
<dbReference type="Pfam" id="PF07568">
    <property type="entry name" value="HisKA_2"/>
    <property type="match status" value="1"/>
</dbReference>
<dbReference type="PANTHER" id="PTHR41523">
    <property type="entry name" value="TWO-COMPONENT SYSTEM SENSOR PROTEIN"/>
    <property type="match status" value="1"/>
</dbReference>
<evidence type="ECO:0000256" key="4">
    <source>
        <dbReference type="ARBA" id="ARBA00022679"/>
    </source>
</evidence>
<reference evidence="9" key="1">
    <citation type="submission" date="2020-02" db="EMBL/GenBank/DDBJ databases">
        <authorList>
            <person name="Meier V. D."/>
        </authorList>
    </citation>
    <scope>NUCLEOTIDE SEQUENCE</scope>
    <source>
        <strain evidence="9">AVDCRST_MAG18</strain>
    </source>
</reference>
<dbReference type="AlphaFoldDB" id="A0A6J4VCT8"/>
<dbReference type="Pfam" id="PF01590">
    <property type="entry name" value="GAF"/>
    <property type="match status" value="1"/>
</dbReference>
<dbReference type="GO" id="GO:0005524">
    <property type="term" value="F:ATP binding"/>
    <property type="evidence" value="ECO:0007669"/>
    <property type="project" value="UniProtKB-KW"/>
</dbReference>
<proteinExistence type="predicted"/>
<dbReference type="PROSITE" id="PS50109">
    <property type="entry name" value="HIS_KIN"/>
    <property type="match status" value="1"/>
</dbReference>
<dbReference type="InterPro" id="IPR003018">
    <property type="entry name" value="GAF"/>
</dbReference>
<keyword evidence="4" id="KW-0808">Transferase</keyword>
<evidence type="ECO:0000259" key="8">
    <source>
        <dbReference type="PROSITE" id="PS50109"/>
    </source>
</evidence>
<feature type="domain" description="Histidine kinase" evidence="8">
    <location>
        <begin position="357"/>
        <end position="553"/>
    </location>
</feature>
<evidence type="ECO:0000256" key="5">
    <source>
        <dbReference type="ARBA" id="ARBA00022741"/>
    </source>
</evidence>
<evidence type="ECO:0000256" key="1">
    <source>
        <dbReference type="ARBA" id="ARBA00000085"/>
    </source>
</evidence>